<dbReference type="SMART" id="SM00324">
    <property type="entry name" value="RhoGAP"/>
    <property type="match status" value="1"/>
</dbReference>
<dbReference type="SUPFAM" id="SSF48350">
    <property type="entry name" value="GTPase activation domain, GAP"/>
    <property type="match status" value="1"/>
</dbReference>
<dbReference type="GO" id="GO:0005737">
    <property type="term" value="C:cytoplasm"/>
    <property type="evidence" value="ECO:0007669"/>
    <property type="project" value="TreeGrafter"/>
</dbReference>
<feature type="region of interest" description="Disordered" evidence="2">
    <location>
        <begin position="1"/>
        <end position="71"/>
    </location>
</feature>
<dbReference type="PANTHER" id="PTHR23176:SF133">
    <property type="entry name" value="GTPASE-ACTIVATING PROTEIN PAC-1"/>
    <property type="match status" value="1"/>
</dbReference>
<proteinExistence type="predicted"/>
<evidence type="ECO:0000313" key="5">
    <source>
        <dbReference type="WBParaSite" id="maker-uti_cns_0004376-snap-gene-0.3-mRNA-1"/>
    </source>
</evidence>
<feature type="compositionally biased region" description="Low complexity" evidence="2">
    <location>
        <begin position="1"/>
        <end position="14"/>
    </location>
</feature>
<accession>A0A1I8H3X1</accession>
<reference evidence="5" key="1">
    <citation type="submission" date="2016-11" db="UniProtKB">
        <authorList>
            <consortium name="WormBaseParasite"/>
        </authorList>
    </citation>
    <scope>IDENTIFICATION</scope>
</reference>
<dbReference type="PROSITE" id="PS50238">
    <property type="entry name" value="RHOGAP"/>
    <property type="match status" value="1"/>
</dbReference>
<dbReference type="InterPro" id="IPR000198">
    <property type="entry name" value="RhoGAP_dom"/>
</dbReference>
<dbReference type="Pfam" id="PF00620">
    <property type="entry name" value="RhoGAP"/>
    <property type="match status" value="1"/>
</dbReference>
<feature type="region of interest" description="Disordered" evidence="2">
    <location>
        <begin position="93"/>
        <end position="119"/>
    </location>
</feature>
<protein>
    <submittedName>
        <fullName evidence="5">Rho-GAP domain-containing protein</fullName>
    </submittedName>
</protein>
<dbReference type="GO" id="GO:0005096">
    <property type="term" value="F:GTPase activator activity"/>
    <property type="evidence" value="ECO:0007669"/>
    <property type="project" value="UniProtKB-KW"/>
</dbReference>
<feature type="domain" description="Rho-GAP" evidence="3">
    <location>
        <begin position="196"/>
        <end position="388"/>
    </location>
</feature>
<evidence type="ECO:0000259" key="3">
    <source>
        <dbReference type="PROSITE" id="PS50238"/>
    </source>
</evidence>
<evidence type="ECO:0000313" key="4">
    <source>
        <dbReference type="Proteomes" id="UP000095280"/>
    </source>
</evidence>
<dbReference type="InterPro" id="IPR008936">
    <property type="entry name" value="Rho_GTPase_activation_prot"/>
</dbReference>
<dbReference type="InterPro" id="IPR050729">
    <property type="entry name" value="Rho-GAP"/>
</dbReference>
<dbReference type="PANTHER" id="PTHR23176">
    <property type="entry name" value="RHO/RAC/CDC GTPASE-ACTIVATING PROTEIN"/>
    <property type="match status" value="1"/>
</dbReference>
<organism evidence="4 5">
    <name type="scientific">Macrostomum lignano</name>
    <dbReference type="NCBI Taxonomy" id="282301"/>
    <lineage>
        <taxon>Eukaryota</taxon>
        <taxon>Metazoa</taxon>
        <taxon>Spiralia</taxon>
        <taxon>Lophotrochozoa</taxon>
        <taxon>Platyhelminthes</taxon>
        <taxon>Rhabditophora</taxon>
        <taxon>Macrostomorpha</taxon>
        <taxon>Macrostomida</taxon>
        <taxon>Macrostomidae</taxon>
        <taxon>Macrostomum</taxon>
    </lineage>
</organism>
<name>A0A1I8H3X1_9PLAT</name>
<sequence>SASSKSGSGHSPAPESRPGRLSRAACSLGIVGSGSRRAHSVDALDGPATPPGSAGVGGASPPVSATPGKLSTANSLDLESAVFSVTVERAAAGPEPARTSAGTAASLSQTPPSSSTLAPSAAAGSYSIDAWVRVDRDASLTVLPVSGEQQQLTVGIGRDCSTSYKRRKLRLTTPDWQLVFPSAAASHRPGSYGVPLHLCPMGPDGVPLIVQLCCRVLEAAGLRREGVYRVSGNARNIEALEAELAKPPHEMDPACELWLEHNVVASVLKRFLLQLPDPLIPAVYYNDFVSAQQLHEHSGRMLKLHRLLSMMEEHAEHPQHKCHRRTLQYLVGHLARVAQLSASNRMRVYNLAMVFAPSLFGQRAQETLVSDSAHLIGLTKAIIVYRDW</sequence>
<feature type="compositionally biased region" description="Low complexity" evidence="2">
    <location>
        <begin position="103"/>
        <end position="119"/>
    </location>
</feature>
<evidence type="ECO:0000256" key="1">
    <source>
        <dbReference type="ARBA" id="ARBA00022468"/>
    </source>
</evidence>
<dbReference type="GO" id="GO:0007165">
    <property type="term" value="P:signal transduction"/>
    <property type="evidence" value="ECO:0007669"/>
    <property type="project" value="InterPro"/>
</dbReference>
<evidence type="ECO:0000256" key="2">
    <source>
        <dbReference type="SAM" id="MobiDB-lite"/>
    </source>
</evidence>
<keyword evidence="1" id="KW-0343">GTPase activation</keyword>
<dbReference type="WBParaSite" id="maker-uti_cns_0004376-snap-gene-0.3-mRNA-1">
    <property type="protein sequence ID" value="maker-uti_cns_0004376-snap-gene-0.3-mRNA-1"/>
    <property type="gene ID" value="maker-uti_cns_0004376-snap-gene-0.3"/>
</dbReference>
<keyword evidence="4" id="KW-1185">Reference proteome</keyword>
<dbReference type="Gene3D" id="1.10.555.10">
    <property type="entry name" value="Rho GTPase activation protein"/>
    <property type="match status" value="1"/>
</dbReference>
<dbReference type="AlphaFoldDB" id="A0A1I8H3X1"/>
<dbReference type="Proteomes" id="UP000095280">
    <property type="component" value="Unplaced"/>
</dbReference>